<dbReference type="RefSeq" id="WP_160879283.1">
    <property type="nucleotide sequence ID" value="NZ_WUEK01000012.1"/>
</dbReference>
<proteinExistence type="predicted"/>
<organism evidence="4 5">
    <name type="scientific">Nocardioides flavescens</name>
    <dbReference type="NCBI Taxonomy" id="2691959"/>
    <lineage>
        <taxon>Bacteria</taxon>
        <taxon>Bacillati</taxon>
        <taxon>Actinomycetota</taxon>
        <taxon>Actinomycetes</taxon>
        <taxon>Propionibacteriales</taxon>
        <taxon>Nocardioidaceae</taxon>
        <taxon>Nocardioides</taxon>
    </lineage>
</organism>
<feature type="compositionally biased region" description="Low complexity" evidence="2">
    <location>
        <begin position="46"/>
        <end position="76"/>
    </location>
</feature>
<dbReference type="AlphaFoldDB" id="A0A6L7F1L3"/>
<reference evidence="4 5" key="1">
    <citation type="submission" date="2019-12" db="EMBL/GenBank/DDBJ databases">
        <authorList>
            <person name="Kun Z."/>
        </authorList>
    </citation>
    <scope>NUCLEOTIDE SEQUENCE [LARGE SCALE GENOMIC DNA]</scope>
    <source>
        <strain evidence="4 5">YIM 123512</strain>
    </source>
</reference>
<dbReference type="PANTHER" id="PTHR35936">
    <property type="entry name" value="MEMBRANE-BOUND LYTIC MUREIN TRANSGLYCOSYLASE F"/>
    <property type="match status" value="1"/>
</dbReference>
<dbReference type="EMBL" id="WUEK01000012">
    <property type="protein sequence ID" value="MXG91345.1"/>
    <property type="molecule type" value="Genomic_DNA"/>
</dbReference>
<feature type="region of interest" description="Disordered" evidence="2">
    <location>
        <begin position="36"/>
        <end position="76"/>
    </location>
</feature>
<sequence length="339" mass="34613">MASLLSSSRSVTRRPGVRRASASLAAAALLAAGLAGCGSDSDDTSADTSSSSSDASSSSAGSSESSSGGSGASTEVAGVSISEDAELAAMVPSDIADSGELTAIQYDNAPADTFVDDNGDITGWGPDLGKAVAATLGLEYKPEASGAFDTFIPGMQNGRYTSTWASLTVLPERLEVVDIVAVHEGSTGVITTEDSDLDISEPTDLCGITVAALAGSSFVSQLEDVATTCTDAGEEAPKVDSYPQQAAAQLAVTNGRADAFATSKGQLAWLLRETKGFKLQPLDYQPALEGIGVSKDSGMTEPIAAAMDKLMADGTYEKIMNSWDVDFGFLDKAEVNPTS</sequence>
<evidence type="ECO:0000259" key="3">
    <source>
        <dbReference type="SMART" id="SM00062"/>
    </source>
</evidence>
<comment type="caution">
    <text evidence="4">The sequence shown here is derived from an EMBL/GenBank/DDBJ whole genome shotgun (WGS) entry which is preliminary data.</text>
</comment>
<accession>A0A6L7F1L3</accession>
<dbReference type="Gene3D" id="3.40.190.10">
    <property type="entry name" value="Periplasmic binding protein-like II"/>
    <property type="match status" value="2"/>
</dbReference>
<protein>
    <submittedName>
        <fullName evidence="4">Transporter substrate-binding domain-containing protein</fullName>
    </submittedName>
</protein>
<evidence type="ECO:0000313" key="4">
    <source>
        <dbReference type="EMBL" id="MXG91345.1"/>
    </source>
</evidence>
<dbReference type="SMART" id="SM00062">
    <property type="entry name" value="PBPb"/>
    <property type="match status" value="1"/>
</dbReference>
<name>A0A6L7F1L3_9ACTN</name>
<evidence type="ECO:0000313" key="5">
    <source>
        <dbReference type="Proteomes" id="UP000473325"/>
    </source>
</evidence>
<evidence type="ECO:0000256" key="2">
    <source>
        <dbReference type="SAM" id="MobiDB-lite"/>
    </source>
</evidence>
<keyword evidence="1" id="KW-0732">Signal</keyword>
<dbReference type="SUPFAM" id="SSF53850">
    <property type="entry name" value="Periplasmic binding protein-like II"/>
    <property type="match status" value="1"/>
</dbReference>
<dbReference type="Proteomes" id="UP000473325">
    <property type="component" value="Unassembled WGS sequence"/>
</dbReference>
<evidence type="ECO:0000256" key="1">
    <source>
        <dbReference type="ARBA" id="ARBA00022729"/>
    </source>
</evidence>
<dbReference type="PANTHER" id="PTHR35936:SF19">
    <property type="entry name" value="AMINO-ACID-BINDING PROTEIN YXEM-RELATED"/>
    <property type="match status" value="1"/>
</dbReference>
<keyword evidence="5" id="KW-1185">Reference proteome</keyword>
<dbReference type="Pfam" id="PF00497">
    <property type="entry name" value="SBP_bac_3"/>
    <property type="match status" value="1"/>
</dbReference>
<dbReference type="InterPro" id="IPR001638">
    <property type="entry name" value="Solute-binding_3/MltF_N"/>
</dbReference>
<feature type="domain" description="Solute-binding protein family 3/N-terminal" evidence="3">
    <location>
        <begin position="100"/>
        <end position="326"/>
    </location>
</feature>
<gene>
    <name evidence="4" type="ORF">GRQ65_17490</name>
</gene>